<feature type="compositionally biased region" description="Polar residues" evidence="1">
    <location>
        <begin position="1"/>
        <end position="10"/>
    </location>
</feature>
<organism evidence="2 3">
    <name type="scientific">Ameca splendens</name>
    <dbReference type="NCBI Taxonomy" id="208324"/>
    <lineage>
        <taxon>Eukaryota</taxon>
        <taxon>Metazoa</taxon>
        <taxon>Chordata</taxon>
        <taxon>Craniata</taxon>
        <taxon>Vertebrata</taxon>
        <taxon>Euteleostomi</taxon>
        <taxon>Actinopterygii</taxon>
        <taxon>Neopterygii</taxon>
        <taxon>Teleostei</taxon>
        <taxon>Neoteleostei</taxon>
        <taxon>Acanthomorphata</taxon>
        <taxon>Ovalentaria</taxon>
        <taxon>Atherinomorphae</taxon>
        <taxon>Cyprinodontiformes</taxon>
        <taxon>Goodeidae</taxon>
        <taxon>Ameca</taxon>
    </lineage>
</organism>
<sequence length="122" mass="13964">MTSKSPTSQSPDKDGTALRSAQGYPETFEPERIRARTSMITWPSNAPDGLIMDGFMMKEEGKEAVRKEEDQIRGEAVKKTEMVSKLSQTKRQVDKEMKAEWTEGEDAGRRPRRPLVKFVWLM</sequence>
<name>A0ABV0ZK04_9TELE</name>
<feature type="region of interest" description="Disordered" evidence="1">
    <location>
        <begin position="65"/>
        <end position="109"/>
    </location>
</feature>
<gene>
    <name evidence="2" type="ORF">AMECASPLE_001856</name>
</gene>
<feature type="region of interest" description="Disordered" evidence="1">
    <location>
        <begin position="1"/>
        <end position="30"/>
    </location>
</feature>
<feature type="compositionally biased region" description="Basic and acidic residues" evidence="1">
    <location>
        <begin position="91"/>
        <end position="109"/>
    </location>
</feature>
<dbReference type="EMBL" id="JAHRIP010065896">
    <property type="protein sequence ID" value="MEQ2305821.1"/>
    <property type="molecule type" value="Genomic_DNA"/>
</dbReference>
<dbReference type="Proteomes" id="UP001469553">
    <property type="component" value="Unassembled WGS sequence"/>
</dbReference>
<evidence type="ECO:0000256" key="1">
    <source>
        <dbReference type="SAM" id="MobiDB-lite"/>
    </source>
</evidence>
<accession>A0ABV0ZK04</accession>
<protein>
    <submittedName>
        <fullName evidence="2">Uncharacterized protein</fullName>
    </submittedName>
</protein>
<comment type="caution">
    <text evidence="2">The sequence shown here is derived from an EMBL/GenBank/DDBJ whole genome shotgun (WGS) entry which is preliminary data.</text>
</comment>
<keyword evidence="3" id="KW-1185">Reference proteome</keyword>
<evidence type="ECO:0000313" key="2">
    <source>
        <dbReference type="EMBL" id="MEQ2305821.1"/>
    </source>
</evidence>
<reference evidence="2 3" key="1">
    <citation type="submission" date="2021-06" db="EMBL/GenBank/DDBJ databases">
        <authorList>
            <person name="Palmer J.M."/>
        </authorList>
    </citation>
    <scope>NUCLEOTIDE SEQUENCE [LARGE SCALE GENOMIC DNA]</scope>
    <source>
        <strain evidence="2 3">AS_MEX2019</strain>
        <tissue evidence="2">Muscle</tissue>
    </source>
</reference>
<evidence type="ECO:0000313" key="3">
    <source>
        <dbReference type="Proteomes" id="UP001469553"/>
    </source>
</evidence>
<feature type="compositionally biased region" description="Basic and acidic residues" evidence="1">
    <location>
        <begin position="65"/>
        <end position="82"/>
    </location>
</feature>
<proteinExistence type="predicted"/>